<accession>A0A0M2UUQ2</accession>
<reference evidence="1 2" key="1">
    <citation type="journal article" date="2013" name="BMC Microbiol.">
        <title>Identification of the type II cytochrome c maturation pathway in anammox bacteria by comparative genomics.</title>
        <authorList>
            <person name="Ferousi C."/>
            <person name="Speth D.R."/>
            <person name="Reimann J."/>
            <person name="Op den Camp H.J."/>
            <person name="Allen J.W."/>
            <person name="Keltjens J.T."/>
            <person name="Jetten M.S."/>
        </authorList>
    </citation>
    <scope>NUCLEOTIDE SEQUENCE [LARGE SCALE GENOMIC DNA]</scope>
    <source>
        <strain evidence="1">RU1</strain>
    </source>
</reference>
<dbReference type="AlphaFoldDB" id="A0A0M2UUQ2"/>
<dbReference type="Proteomes" id="UP000034954">
    <property type="component" value="Unassembled WGS sequence"/>
</dbReference>
<keyword evidence="2" id="KW-1185">Reference proteome</keyword>
<comment type="caution">
    <text evidence="1">The sequence shown here is derived from an EMBL/GenBank/DDBJ whole genome shotgun (WGS) entry which is preliminary data.</text>
</comment>
<proteinExistence type="predicted"/>
<dbReference type="EMBL" id="LAQJ01000286">
    <property type="protein sequence ID" value="KKO18214.1"/>
    <property type="molecule type" value="Genomic_DNA"/>
</dbReference>
<protein>
    <submittedName>
        <fullName evidence="1">Uncharacterized protein</fullName>
    </submittedName>
</protein>
<name>A0A0M2UUQ2_9BACT</name>
<gene>
    <name evidence="1" type="ORF">BROFUL_03112</name>
</gene>
<evidence type="ECO:0000313" key="1">
    <source>
        <dbReference type="EMBL" id="KKO18214.1"/>
    </source>
</evidence>
<organism evidence="1 2">
    <name type="scientific">Candidatus Brocadia fulgida</name>
    <dbReference type="NCBI Taxonomy" id="380242"/>
    <lineage>
        <taxon>Bacteria</taxon>
        <taxon>Pseudomonadati</taxon>
        <taxon>Planctomycetota</taxon>
        <taxon>Candidatus Brocadiia</taxon>
        <taxon>Candidatus Brocadiales</taxon>
        <taxon>Candidatus Brocadiaceae</taxon>
        <taxon>Candidatus Brocadia</taxon>
    </lineage>
</organism>
<evidence type="ECO:0000313" key="2">
    <source>
        <dbReference type="Proteomes" id="UP000034954"/>
    </source>
</evidence>
<sequence length="84" mass="9429">MFWDASAIVPRCIDGSQIKVVKGILKKDSSMTAGWGSVVEYHSAFARLRRDNVLKHSEEDQTKHFLAILTSTWGEIGPRGNIRN</sequence>